<sequence length="583" mass="65185">MAIHQKSPLTKNIIIANYPLKEIHVKMSFHEPVKKLISSTTERIKLKIKQINPEFDYQNKKKKSLLASTFKSLDDFICDFMDLPLKPSIDPKIILSGNLAPVDELPPTACEVVEGSLPSFLDGVYLLNGPNPQFKPRGPYHLFDGDGMIHIIKINGGEATFCSRYVKTYKYMLERDVGYPIIPSPFSSFNGIMASIARVGLGVARVVAGEFNPIINGYGTANTSVAVIGGKLYALGESDLPYEIKVTSDGDIRTLGRCDFHVAATEEFLSMTAHPKIDQETGEAFAFRYHISSPRLTFFRIDSHGKKQPDVPIFSMKRTSLIHDFFVTKNYAVFNDVQMVISPSEILKGKPPMRIDLAKTPRIGVIKKYAKDESEMWWLNIPQFNISHTVNAWEEDGGDTLVVVAANLSLVEQTLERLDLAEVKMEEIRISVKMKEILFRRQLSTRVLDMPTIHPAYVGKKNRYAYATQIAPLMMNIGLVKVDLSLSSDDSHNCVVASRMYGPGCTGNEPFFIPREPDNQTADEDDGFVVVYVHDENTQETKFLVMDAKSPTLEIIAAVKLPGRVPTAFHGLFVSESQLSKLL</sequence>
<proteinExistence type="inferred from homology"/>
<dbReference type="Pfam" id="PF03055">
    <property type="entry name" value="RPE65"/>
    <property type="match status" value="1"/>
</dbReference>
<dbReference type="EMBL" id="JABTTQ020000012">
    <property type="protein sequence ID" value="KAK6145697.1"/>
    <property type="molecule type" value="Genomic_DNA"/>
</dbReference>
<comment type="similarity">
    <text evidence="2">Belongs to the carotenoid oxygenase family.</text>
</comment>
<evidence type="ECO:0000313" key="6">
    <source>
        <dbReference type="EMBL" id="KAK6145697.1"/>
    </source>
</evidence>
<keyword evidence="4" id="KW-0223">Dioxygenase</keyword>
<evidence type="ECO:0000256" key="2">
    <source>
        <dbReference type="ARBA" id="ARBA00006787"/>
    </source>
</evidence>
<keyword evidence="7" id="KW-1185">Reference proteome</keyword>
<dbReference type="PANTHER" id="PTHR10543:SF46">
    <property type="entry name" value="CAROTENOID CLEAVAGE DIOXYGENASE 4, CHLOROPLASTIC-RELATED"/>
    <property type="match status" value="1"/>
</dbReference>
<evidence type="ECO:0000256" key="5">
    <source>
        <dbReference type="ARBA" id="ARBA00023004"/>
    </source>
</evidence>
<organism evidence="6 7">
    <name type="scientific">Rehmannia glutinosa</name>
    <name type="common">Chinese foxglove</name>
    <dbReference type="NCBI Taxonomy" id="99300"/>
    <lineage>
        <taxon>Eukaryota</taxon>
        <taxon>Viridiplantae</taxon>
        <taxon>Streptophyta</taxon>
        <taxon>Embryophyta</taxon>
        <taxon>Tracheophyta</taxon>
        <taxon>Spermatophyta</taxon>
        <taxon>Magnoliopsida</taxon>
        <taxon>eudicotyledons</taxon>
        <taxon>Gunneridae</taxon>
        <taxon>Pentapetalae</taxon>
        <taxon>asterids</taxon>
        <taxon>lamiids</taxon>
        <taxon>Lamiales</taxon>
        <taxon>Orobanchaceae</taxon>
        <taxon>Rehmannieae</taxon>
        <taxon>Rehmannia</taxon>
    </lineage>
</organism>
<keyword evidence="3" id="KW-0479">Metal-binding</keyword>
<comment type="cofactor">
    <cofactor evidence="1">
        <name>Fe(2+)</name>
        <dbReference type="ChEBI" id="CHEBI:29033"/>
    </cofactor>
</comment>
<reference evidence="6 7" key="1">
    <citation type="journal article" date="2021" name="Comput. Struct. Biotechnol. J.">
        <title>De novo genome assembly of the potent medicinal plant Rehmannia glutinosa using nanopore technology.</title>
        <authorList>
            <person name="Ma L."/>
            <person name="Dong C."/>
            <person name="Song C."/>
            <person name="Wang X."/>
            <person name="Zheng X."/>
            <person name="Niu Y."/>
            <person name="Chen S."/>
            <person name="Feng W."/>
        </authorList>
    </citation>
    <scope>NUCLEOTIDE SEQUENCE [LARGE SCALE GENOMIC DNA]</scope>
    <source>
        <strain evidence="6">DH-2019</strain>
    </source>
</reference>
<dbReference type="Proteomes" id="UP001318860">
    <property type="component" value="Unassembled WGS sequence"/>
</dbReference>
<dbReference type="PANTHER" id="PTHR10543">
    <property type="entry name" value="BETA-CAROTENE DIOXYGENASE"/>
    <property type="match status" value="1"/>
</dbReference>
<protein>
    <recommendedName>
        <fullName evidence="8">Carotenoid cleavage dioxygenase</fullName>
    </recommendedName>
</protein>
<gene>
    <name evidence="6" type="ORF">DH2020_022517</name>
</gene>
<name>A0ABR0WDL5_REHGL</name>
<evidence type="ECO:0008006" key="8">
    <source>
        <dbReference type="Google" id="ProtNLM"/>
    </source>
</evidence>
<evidence type="ECO:0000313" key="7">
    <source>
        <dbReference type="Proteomes" id="UP001318860"/>
    </source>
</evidence>
<dbReference type="InterPro" id="IPR004294">
    <property type="entry name" value="Carotenoid_Oase"/>
</dbReference>
<evidence type="ECO:0000256" key="4">
    <source>
        <dbReference type="ARBA" id="ARBA00022964"/>
    </source>
</evidence>
<keyword evidence="4" id="KW-0560">Oxidoreductase</keyword>
<comment type="caution">
    <text evidence="6">The sequence shown here is derived from an EMBL/GenBank/DDBJ whole genome shotgun (WGS) entry which is preliminary data.</text>
</comment>
<evidence type="ECO:0000256" key="1">
    <source>
        <dbReference type="ARBA" id="ARBA00001954"/>
    </source>
</evidence>
<evidence type="ECO:0000256" key="3">
    <source>
        <dbReference type="ARBA" id="ARBA00022723"/>
    </source>
</evidence>
<accession>A0ABR0WDL5</accession>
<keyword evidence="5" id="KW-0408">Iron</keyword>